<keyword evidence="1" id="KW-1133">Transmembrane helix</keyword>
<sequence length="226" mass="25977">MIKRLNTFPSKNPLITKIITLLMLFVIFFSGYLFFKEFYLNNWNIKEGLNSPSTKIIVGITDKTGDLSDPNPNGIYSVIITSTYKTDENNTYDLSLNGNVIINNYALTNLVIEVIPKKTNTEKKHYADIFPQYYQIDYYFDPNSIVNFLPSNEDESDYNPRINITTNSSGSHNFSSTQLGIISDNSYNNYGYVRSDTSNPYHYYVLIRNPIDLSSVKLTFTKKPEK</sequence>
<keyword evidence="1" id="KW-0472">Membrane</keyword>
<feature type="transmembrane region" description="Helical" evidence="1">
    <location>
        <begin position="14"/>
        <end position="35"/>
    </location>
</feature>
<keyword evidence="1" id="KW-0812">Transmembrane</keyword>
<dbReference type="EMBL" id="MN740010">
    <property type="protein sequence ID" value="QHT83690.1"/>
    <property type="molecule type" value="Genomic_DNA"/>
</dbReference>
<protein>
    <submittedName>
        <fullName evidence="2">Uncharacterized protein</fullName>
    </submittedName>
</protein>
<evidence type="ECO:0000256" key="1">
    <source>
        <dbReference type="SAM" id="Phobius"/>
    </source>
</evidence>
<proteinExistence type="predicted"/>
<reference evidence="2" key="1">
    <citation type="journal article" date="2020" name="Nature">
        <title>Giant virus diversity and host interactions through global metagenomics.</title>
        <authorList>
            <person name="Schulz F."/>
            <person name="Roux S."/>
            <person name="Paez-Espino D."/>
            <person name="Jungbluth S."/>
            <person name="Walsh D.A."/>
            <person name="Denef V.J."/>
            <person name="McMahon K.D."/>
            <person name="Konstantinidis K.T."/>
            <person name="Eloe-Fadrosh E.A."/>
            <person name="Kyrpides N.C."/>
            <person name="Woyke T."/>
        </authorList>
    </citation>
    <scope>NUCLEOTIDE SEQUENCE</scope>
    <source>
        <strain evidence="2">GVMAG-M-3300023184-168</strain>
    </source>
</reference>
<organism evidence="2">
    <name type="scientific">viral metagenome</name>
    <dbReference type="NCBI Taxonomy" id="1070528"/>
    <lineage>
        <taxon>unclassified sequences</taxon>
        <taxon>metagenomes</taxon>
        <taxon>organismal metagenomes</taxon>
    </lineage>
</organism>
<evidence type="ECO:0000313" key="2">
    <source>
        <dbReference type="EMBL" id="QHT83690.1"/>
    </source>
</evidence>
<dbReference type="AlphaFoldDB" id="A0A6C0HTH5"/>
<name>A0A6C0HTH5_9ZZZZ</name>
<accession>A0A6C0HTH5</accession>